<comment type="caution">
    <text evidence="3">The sequence shown here is derived from an EMBL/GenBank/DDBJ whole genome shotgun (WGS) entry which is preliminary data.</text>
</comment>
<dbReference type="PANTHER" id="PTHR46211">
    <property type="entry name" value="GLYCEROPHOSPHORYL DIESTER PHOSPHODIESTERASE"/>
    <property type="match status" value="1"/>
</dbReference>
<evidence type="ECO:0000313" key="4">
    <source>
        <dbReference type="Proteomes" id="UP000051845"/>
    </source>
</evidence>
<feature type="transmembrane region" description="Helical" evidence="1">
    <location>
        <begin position="194"/>
        <end position="215"/>
    </location>
</feature>
<name>A0A0R2BBW5_SECCO</name>
<dbReference type="AlphaFoldDB" id="A0A0R2BBW5"/>
<dbReference type="PATRIC" id="fig|1423733.4.peg.721"/>
<evidence type="ECO:0000256" key="1">
    <source>
        <dbReference type="SAM" id="Phobius"/>
    </source>
</evidence>
<dbReference type="EMBL" id="AYYR01000014">
    <property type="protein sequence ID" value="KRM77007.1"/>
    <property type="molecule type" value="Genomic_DNA"/>
</dbReference>
<keyword evidence="1" id="KW-1133">Transmembrane helix</keyword>
<reference evidence="3 4" key="1">
    <citation type="journal article" date="2015" name="Genome Announc.">
        <title>Expanding the biotechnology potential of lactobacilli through comparative genomics of 213 strains and associated genera.</title>
        <authorList>
            <person name="Sun Z."/>
            <person name="Harris H.M."/>
            <person name="McCann A."/>
            <person name="Guo C."/>
            <person name="Argimon S."/>
            <person name="Zhang W."/>
            <person name="Yang X."/>
            <person name="Jeffery I.B."/>
            <person name="Cooney J.C."/>
            <person name="Kagawa T.F."/>
            <person name="Liu W."/>
            <person name="Song Y."/>
            <person name="Salvetti E."/>
            <person name="Wrobel A."/>
            <person name="Rasinkangas P."/>
            <person name="Parkhill J."/>
            <person name="Rea M.C."/>
            <person name="O'Sullivan O."/>
            <person name="Ritari J."/>
            <person name="Douillard F.P."/>
            <person name="Paul Ross R."/>
            <person name="Yang R."/>
            <person name="Briner A.E."/>
            <person name="Felis G.E."/>
            <person name="de Vos W.M."/>
            <person name="Barrangou R."/>
            <person name="Klaenhammer T.R."/>
            <person name="Caufield P.W."/>
            <person name="Cui Y."/>
            <person name="Zhang H."/>
            <person name="O'Toole P.W."/>
        </authorList>
    </citation>
    <scope>NUCLEOTIDE SEQUENCE [LARGE SCALE GENOMIC DNA]</scope>
    <source>
        <strain evidence="3 4">DSM 20515</strain>
    </source>
</reference>
<feature type="transmembrane region" description="Helical" evidence="1">
    <location>
        <begin position="142"/>
        <end position="166"/>
    </location>
</feature>
<keyword evidence="1" id="KW-0812">Transmembrane</keyword>
<keyword evidence="1" id="KW-0472">Membrane</keyword>
<evidence type="ECO:0000259" key="2">
    <source>
        <dbReference type="PROSITE" id="PS51704"/>
    </source>
</evidence>
<sequence length="553" mass="62945">MKSSYYKRLFSMSYRLLKVRSVNLGWLLLMALLMTMQILMLNAGLVVAKLVLVVCFLAGLPFEVTLVTTALFASNQLLNQNDLLLLTAWRRFKKHWLPLIGMELLLVVIWAPFGDVGFSSALINLVTVPRHMMDNFVMYRHYWLVVVFICYLIVLTLFMFVTYRVVNSIINRHEPRRHGLKTLWQFQRVFIRPFIRLMVPVVIIDEAVIFGFRALSTMISSQSLGKLISIVIMIILITFTVMALSCLMVAIVWEALGQPSFTPVFDNYDATHTMAWFPTGLVLLLVALFSLQAFHFSSPASESTTVAHRGAIENNGVPNTLDSLEKTVKHNPSYVEIDVQETSDGKFVVCHNQTVREARNGKTENIQKTSLKKLTTVKVNEDGRKTYLTDLADYLKVAKSFKQRVIVEIKVTPDDSKNLAKRFVKQYGNTLVANRDFVHTMNYHTVSELKKLSPNLIVGYIVPFNLVSIKKLPADFYSVQAIGLGKTIVQQAHSIGAPVFAWTPNHLSQMQLMRVYGVDGQITDRLNVLQEMNREQPSRFNWAIIQSLISQFI</sequence>
<dbReference type="InterPro" id="IPR030395">
    <property type="entry name" value="GP_PDE_dom"/>
</dbReference>
<dbReference type="Pfam" id="PF03009">
    <property type="entry name" value="GDPD"/>
    <property type="match status" value="1"/>
</dbReference>
<dbReference type="Proteomes" id="UP000051845">
    <property type="component" value="Unassembled WGS sequence"/>
</dbReference>
<organism evidence="3 4">
    <name type="scientific">Secundilactobacillus collinoides DSM 20515 = JCM 1123</name>
    <dbReference type="NCBI Taxonomy" id="1423733"/>
    <lineage>
        <taxon>Bacteria</taxon>
        <taxon>Bacillati</taxon>
        <taxon>Bacillota</taxon>
        <taxon>Bacilli</taxon>
        <taxon>Lactobacillales</taxon>
        <taxon>Lactobacillaceae</taxon>
        <taxon>Secundilactobacillus</taxon>
    </lineage>
</organism>
<dbReference type="GO" id="GO:0008081">
    <property type="term" value="F:phosphoric diester hydrolase activity"/>
    <property type="evidence" value="ECO:0007669"/>
    <property type="project" value="InterPro"/>
</dbReference>
<feature type="transmembrane region" description="Helical" evidence="1">
    <location>
        <begin position="21"/>
        <end position="40"/>
    </location>
</feature>
<dbReference type="SUPFAM" id="SSF51695">
    <property type="entry name" value="PLC-like phosphodiesterases"/>
    <property type="match status" value="1"/>
</dbReference>
<feature type="transmembrane region" description="Helical" evidence="1">
    <location>
        <begin position="46"/>
        <end position="74"/>
    </location>
</feature>
<feature type="transmembrane region" description="Helical" evidence="1">
    <location>
        <begin position="274"/>
        <end position="294"/>
    </location>
</feature>
<proteinExistence type="predicted"/>
<dbReference type="Gene3D" id="3.20.20.190">
    <property type="entry name" value="Phosphatidylinositol (PI) phosphodiesterase"/>
    <property type="match status" value="1"/>
</dbReference>
<dbReference type="PANTHER" id="PTHR46211:SF8">
    <property type="entry name" value="PHOSPHODIESTERASE"/>
    <property type="match status" value="1"/>
</dbReference>
<evidence type="ECO:0000313" key="3">
    <source>
        <dbReference type="EMBL" id="KRM77007.1"/>
    </source>
</evidence>
<accession>A0A0R2BBW5</accession>
<dbReference type="InterPro" id="IPR017946">
    <property type="entry name" value="PLC-like_Pdiesterase_TIM-brl"/>
</dbReference>
<dbReference type="STRING" id="33960.TY91_08660"/>
<dbReference type="GO" id="GO:0006629">
    <property type="term" value="P:lipid metabolic process"/>
    <property type="evidence" value="ECO:0007669"/>
    <property type="project" value="InterPro"/>
</dbReference>
<protein>
    <recommendedName>
        <fullName evidence="2">GP-PDE domain-containing protein</fullName>
    </recommendedName>
</protein>
<feature type="domain" description="GP-PDE" evidence="2">
    <location>
        <begin position="303"/>
        <end position="533"/>
    </location>
</feature>
<feature type="transmembrane region" description="Helical" evidence="1">
    <location>
        <begin position="227"/>
        <end position="253"/>
    </location>
</feature>
<dbReference type="PROSITE" id="PS51704">
    <property type="entry name" value="GP_PDE"/>
    <property type="match status" value="1"/>
</dbReference>
<gene>
    <name evidence="3" type="ORF">FC82_GL000692</name>
</gene>